<dbReference type="AlphaFoldDB" id="A0A4P7CVL3"/>
<organism evidence="2 3">
    <name type="scientific">Paraburkholderia pallida</name>
    <dbReference type="NCBI Taxonomy" id="2547399"/>
    <lineage>
        <taxon>Bacteria</taxon>
        <taxon>Pseudomonadati</taxon>
        <taxon>Pseudomonadota</taxon>
        <taxon>Betaproteobacteria</taxon>
        <taxon>Burkholderiales</taxon>
        <taxon>Burkholderiaceae</taxon>
        <taxon>Paraburkholderia</taxon>
    </lineage>
</organism>
<sequence>MSLLVNVRSIMLPLLSLHALVAHRGDGLRPELRALLLSRARCSAGLSATIEIENDKTSASPPESIPEPEASKNP</sequence>
<protein>
    <submittedName>
        <fullName evidence="2">Uncharacterized protein</fullName>
    </submittedName>
</protein>
<reference evidence="2 3" key="1">
    <citation type="submission" date="2019-03" db="EMBL/GenBank/DDBJ databases">
        <title>Paraburkholderia sp. 7MH5, isolated from subtropical forest soil.</title>
        <authorList>
            <person name="Gao Z.-H."/>
            <person name="Qiu L.-H."/>
        </authorList>
    </citation>
    <scope>NUCLEOTIDE SEQUENCE [LARGE SCALE GENOMIC DNA]</scope>
    <source>
        <strain evidence="2 3">7MH5</strain>
    </source>
</reference>
<gene>
    <name evidence="2" type="ORF">E1956_24200</name>
</gene>
<dbReference type="EMBL" id="CP038149">
    <property type="protein sequence ID" value="QBR00179.1"/>
    <property type="molecule type" value="Genomic_DNA"/>
</dbReference>
<keyword evidence="3" id="KW-1185">Reference proteome</keyword>
<proteinExistence type="predicted"/>
<evidence type="ECO:0000313" key="3">
    <source>
        <dbReference type="Proteomes" id="UP000295727"/>
    </source>
</evidence>
<name>A0A4P7CVL3_9BURK</name>
<feature type="region of interest" description="Disordered" evidence="1">
    <location>
        <begin position="53"/>
        <end position="74"/>
    </location>
</feature>
<dbReference type="KEGG" id="ppai:E1956_24200"/>
<evidence type="ECO:0000256" key="1">
    <source>
        <dbReference type="SAM" id="MobiDB-lite"/>
    </source>
</evidence>
<accession>A0A4P7CVL3</accession>
<dbReference type="Proteomes" id="UP000295727">
    <property type="component" value="Chromosome 2"/>
</dbReference>
<evidence type="ECO:0000313" key="2">
    <source>
        <dbReference type="EMBL" id="QBR00179.1"/>
    </source>
</evidence>